<name>A0A2P5W044_GOSBA</name>
<accession>A0A2P5W044</accession>
<sequence>MLNGILELEVWRIIGQGNDKIGRGYSRGGRGWVPQPHCPAKRQGQIRACSPYSIKSRSRECRQCQCSIAALLECGPRWRESNSGMGATKRSRTQMEGQAEFECEHKVRRLDDLEKEAPWVSRLKGSDRVSQLDLFKCGPVNAVART</sequence>
<gene>
    <name evidence="1" type="ORF">GOBAR_AA36257</name>
</gene>
<evidence type="ECO:0000313" key="1">
    <source>
        <dbReference type="EMBL" id="PPR84454.1"/>
    </source>
</evidence>
<dbReference type="Proteomes" id="UP000239757">
    <property type="component" value="Unassembled WGS sequence"/>
</dbReference>
<dbReference type="AlphaFoldDB" id="A0A2P5W044"/>
<proteinExistence type="predicted"/>
<evidence type="ECO:0000313" key="2">
    <source>
        <dbReference type="Proteomes" id="UP000239757"/>
    </source>
</evidence>
<dbReference type="EMBL" id="KZ669853">
    <property type="protein sequence ID" value="PPR84454.1"/>
    <property type="molecule type" value="Genomic_DNA"/>
</dbReference>
<organism evidence="1 2">
    <name type="scientific">Gossypium barbadense</name>
    <name type="common">Sea Island cotton</name>
    <name type="synonym">Hibiscus barbadensis</name>
    <dbReference type="NCBI Taxonomy" id="3634"/>
    <lineage>
        <taxon>Eukaryota</taxon>
        <taxon>Viridiplantae</taxon>
        <taxon>Streptophyta</taxon>
        <taxon>Embryophyta</taxon>
        <taxon>Tracheophyta</taxon>
        <taxon>Spermatophyta</taxon>
        <taxon>Magnoliopsida</taxon>
        <taxon>eudicotyledons</taxon>
        <taxon>Gunneridae</taxon>
        <taxon>Pentapetalae</taxon>
        <taxon>rosids</taxon>
        <taxon>malvids</taxon>
        <taxon>Malvales</taxon>
        <taxon>Malvaceae</taxon>
        <taxon>Malvoideae</taxon>
        <taxon>Gossypium</taxon>
    </lineage>
</organism>
<reference evidence="1 2" key="1">
    <citation type="submission" date="2015-01" db="EMBL/GenBank/DDBJ databases">
        <title>Genome of allotetraploid Gossypium barbadense reveals genomic plasticity and fiber elongation in cotton evolution.</title>
        <authorList>
            <person name="Chen X."/>
            <person name="Liu X."/>
            <person name="Zhao B."/>
            <person name="Zheng H."/>
            <person name="Hu Y."/>
            <person name="Lu G."/>
            <person name="Yang C."/>
            <person name="Chen J."/>
            <person name="Shan C."/>
            <person name="Zhang L."/>
            <person name="Zhou Y."/>
            <person name="Wang L."/>
            <person name="Guo W."/>
            <person name="Bai Y."/>
            <person name="Ruan J."/>
            <person name="Shangguan X."/>
            <person name="Mao Y."/>
            <person name="Jiang J."/>
            <person name="Zhu Y."/>
            <person name="Lei J."/>
            <person name="Kang H."/>
            <person name="Chen S."/>
            <person name="He X."/>
            <person name="Wang R."/>
            <person name="Wang Y."/>
            <person name="Chen J."/>
            <person name="Wang L."/>
            <person name="Yu S."/>
            <person name="Wang B."/>
            <person name="Wei J."/>
            <person name="Song S."/>
            <person name="Lu X."/>
            <person name="Gao Z."/>
            <person name="Gu W."/>
            <person name="Deng X."/>
            <person name="Ma D."/>
            <person name="Wang S."/>
            <person name="Liang W."/>
            <person name="Fang L."/>
            <person name="Cai C."/>
            <person name="Zhu X."/>
            <person name="Zhou B."/>
            <person name="Zhang Y."/>
            <person name="Chen Z."/>
            <person name="Xu S."/>
            <person name="Zhu R."/>
            <person name="Wang S."/>
            <person name="Zhang T."/>
            <person name="Zhao G."/>
        </authorList>
    </citation>
    <scope>NUCLEOTIDE SEQUENCE [LARGE SCALE GENOMIC DNA]</scope>
    <source>
        <strain evidence="2">cv. Xinhai21</strain>
        <tissue evidence="1">Leaf</tissue>
    </source>
</reference>
<protein>
    <submittedName>
        <fullName evidence="1">Uncharacterized protein</fullName>
    </submittedName>
</protein>